<feature type="region of interest" description="Disordered" evidence="3">
    <location>
        <begin position="1"/>
        <end position="76"/>
    </location>
</feature>
<organism evidence="4 5">
    <name type="scientific">Ciona savignyi</name>
    <name type="common">Pacific transparent sea squirt</name>
    <dbReference type="NCBI Taxonomy" id="51511"/>
    <lineage>
        <taxon>Eukaryota</taxon>
        <taxon>Metazoa</taxon>
        <taxon>Chordata</taxon>
        <taxon>Tunicata</taxon>
        <taxon>Ascidiacea</taxon>
        <taxon>Phlebobranchia</taxon>
        <taxon>Cionidae</taxon>
        <taxon>Ciona</taxon>
    </lineage>
</organism>
<name>H2ZJE8_CIOSA</name>
<dbReference type="GO" id="GO:0005634">
    <property type="term" value="C:nucleus"/>
    <property type="evidence" value="ECO:0007669"/>
    <property type="project" value="InterPro"/>
</dbReference>
<dbReference type="InterPro" id="IPR002164">
    <property type="entry name" value="NAP_family"/>
</dbReference>
<feature type="compositionally biased region" description="Basic residues" evidence="3">
    <location>
        <begin position="1"/>
        <end position="29"/>
    </location>
</feature>
<feature type="compositionally biased region" description="Basic and acidic residues" evidence="3">
    <location>
        <begin position="30"/>
        <end position="42"/>
    </location>
</feature>
<dbReference type="SUPFAM" id="SSF143113">
    <property type="entry name" value="NAP-like"/>
    <property type="match status" value="1"/>
</dbReference>
<dbReference type="GO" id="GO:0006334">
    <property type="term" value="P:nucleosome assembly"/>
    <property type="evidence" value="ECO:0007669"/>
    <property type="project" value="InterPro"/>
</dbReference>
<dbReference type="Gene3D" id="3.30.1120.90">
    <property type="entry name" value="Nucleosome assembly protein"/>
    <property type="match status" value="1"/>
</dbReference>
<dbReference type="Proteomes" id="UP000007875">
    <property type="component" value="Unassembled WGS sequence"/>
</dbReference>
<dbReference type="AlphaFoldDB" id="H2ZJE8"/>
<dbReference type="GeneTree" id="ENSGT00940000167738"/>
<evidence type="ECO:0000313" key="5">
    <source>
        <dbReference type="Proteomes" id="UP000007875"/>
    </source>
</evidence>
<evidence type="ECO:0000256" key="1">
    <source>
        <dbReference type="ARBA" id="ARBA00009947"/>
    </source>
</evidence>
<dbReference type="STRING" id="51511.ENSCSAVP00000017714"/>
<dbReference type="PANTHER" id="PTHR11875">
    <property type="entry name" value="TESTIS-SPECIFIC Y-ENCODED PROTEIN"/>
    <property type="match status" value="1"/>
</dbReference>
<evidence type="ECO:0000256" key="2">
    <source>
        <dbReference type="RuleBase" id="RU003876"/>
    </source>
</evidence>
<accession>H2ZJE8</accession>
<dbReference type="HOGENOM" id="CLU_781968_0_0_1"/>
<comment type="similarity">
    <text evidence="1 2">Belongs to the nucleosome assembly protein (NAP) family.</text>
</comment>
<dbReference type="InterPro" id="IPR037231">
    <property type="entry name" value="NAP-like_sf"/>
</dbReference>
<reference evidence="4" key="2">
    <citation type="submission" date="2025-08" db="UniProtKB">
        <authorList>
            <consortium name="Ensembl"/>
        </authorList>
    </citation>
    <scope>IDENTIFICATION</scope>
</reference>
<keyword evidence="5" id="KW-1185">Reference proteome</keyword>
<sequence>MAKKLKRRAKYKTKKRTKLKKNKIKKLQKKLSELAEQRKSEELSAASETNKNSSNQSPEKSSQEQTTGSSIKKWETSTTTLSESNLEAEKIVKHELATLNTHRRRALAILHNRLGGLEIRFQRDVYELERIYTKKYYKPLLDCRGILLNSKTSEDDASLLQPSVNLKQIDSCFSAFESNKADFKKLKLHLQAIADTNLCSDFWEDFWLITLLNSDYLLRSLIHTSDIPKLRYLTDISCEQIEASQEEFKKENVVGFELRFQFRPNPYFTNHEIWKRYLIDLNPDDEDYIITPDDPSSQEQNNSTTIKYDCDADIEDSEHEDSSTVGSIRSKKLKKFECLLDYKGPQVVAISSSKI</sequence>
<reference evidence="4" key="3">
    <citation type="submission" date="2025-09" db="UniProtKB">
        <authorList>
            <consortium name="Ensembl"/>
        </authorList>
    </citation>
    <scope>IDENTIFICATION</scope>
</reference>
<feature type="compositionally biased region" description="Polar residues" evidence="3">
    <location>
        <begin position="46"/>
        <end position="70"/>
    </location>
</feature>
<evidence type="ECO:0000256" key="3">
    <source>
        <dbReference type="SAM" id="MobiDB-lite"/>
    </source>
</evidence>
<proteinExistence type="inferred from homology"/>
<protein>
    <submittedName>
        <fullName evidence="4">Uncharacterized protein</fullName>
    </submittedName>
</protein>
<dbReference type="InParanoid" id="H2ZJE8"/>
<dbReference type="Ensembl" id="ENSCSAVT00000017907.1">
    <property type="protein sequence ID" value="ENSCSAVP00000017714.1"/>
    <property type="gene ID" value="ENSCSAVG00000010427.1"/>
</dbReference>
<evidence type="ECO:0000313" key="4">
    <source>
        <dbReference type="Ensembl" id="ENSCSAVP00000017714.1"/>
    </source>
</evidence>
<dbReference type="Pfam" id="PF00956">
    <property type="entry name" value="NAP"/>
    <property type="match status" value="1"/>
</dbReference>
<reference evidence="5" key="1">
    <citation type="submission" date="2003-08" db="EMBL/GenBank/DDBJ databases">
        <authorList>
            <person name="Birren B."/>
            <person name="Nusbaum C."/>
            <person name="Abebe A."/>
            <person name="Abouelleil A."/>
            <person name="Adekoya E."/>
            <person name="Ait-zahra M."/>
            <person name="Allen N."/>
            <person name="Allen T."/>
            <person name="An P."/>
            <person name="Anderson M."/>
            <person name="Anderson S."/>
            <person name="Arachchi H."/>
            <person name="Armbruster J."/>
            <person name="Bachantsang P."/>
            <person name="Baldwin J."/>
            <person name="Barry A."/>
            <person name="Bayul T."/>
            <person name="Blitshsteyn B."/>
            <person name="Bloom T."/>
            <person name="Blye J."/>
            <person name="Boguslavskiy L."/>
            <person name="Borowsky M."/>
            <person name="Boukhgalter B."/>
            <person name="Brunache A."/>
            <person name="Butler J."/>
            <person name="Calixte N."/>
            <person name="Calvo S."/>
            <person name="Camarata J."/>
            <person name="Campo K."/>
            <person name="Chang J."/>
            <person name="Cheshatsang Y."/>
            <person name="Citroen M."/>
            <person name="Collymore A."/>
            <person name="Considine T."/>
            <person name="Cook A."/>
            <person name="Cooke P."/>
            <person name="Corum B."/>
            <person name="Cuomo C."/>
            <person name="David R."/>
            <person name="Dawoe T."/>
            <person name="Degray S."/>
            <person name="Dodge S."/>
            <person name="Dooley K."/>
            <person name="Dorje P."/>
            <person name="Dorjee K."/>
            <person name="Dorris L."/>
            <person name="Duffey N."/>
            <person name="Dupes A."/>
            <person name="Elkins T."/>
            <person name="Engels R."/>
            <person name="Erickson J."/>
            <person name="Farina A."/>
            <person name="Faro S."/>
            <person name="Ferreira P."/>
            <person name="Fischer H."/>
            <person name="Fitzgerald M."/>
            <person name="Foley K."/>
            <person name="Gage D."/>
            <person name="Galagan J."/>
            <person name="Gearin G."/>
            <person name="Gnerre S."/>
            <person name="Gnirke A."/>
            <person name="Goyette A."/>
            <person name="Graham J."/>
            <person name="Grandbois E."/>
            <person name="Gyaltsen K."/>
            <person name="Hafez N."/>
            <person name="Hagopian D."/>
            <person name="Hagos B."/>
            <person name="Hall J."/>
            <person name="Hatcher B."/>
            <person name="Heller A."/>
            <person name="Higgins H."/>
            <person name="Honan T."/>
            <person name="Horn A."/>
            <person name="Houde N."/>
            <person name="Hughes L."/>
            <person name="Hulme W."/>
            <person name="Husby E."/>
            <person name="Iliev I."/>
            <person name="Jaffe D."/>
            <person name="Jones C."/>
            <person name="Kamal M."/>
            <person name="Kamat A."/>
            <person name="Kamvysselis M."/>
            <person name="Karlsson E."/>
            <person name="Kells C."/>
            <person name="Kieu A."/>
            <person name="Kisner P."/>
            <person name="Kodira C."/>
            <person name="Kulbokas E."/>
            <person name="Labutti K."/>
            <person name="Lama D."/>
            <person name="Landers T."/>
            <person name="Leger J."/>
            <person name="Levine S."/>
            <person name="Lewis D."/>
            <person name="Lewis T."/>
            <person name="Lindblad-toh K."/>
            <person name="Liu X."/>
            <person name="Lokyitsang T."/>
            <person name="Lokyitsang Y."/>
            <person name="Lucien O."/>
            <person name="Lui A."/>
            <person name="Ma L.J."/>
            <person name="Mabbitt R."/>
            <person name="Macdonald J."/>
            <person name="Maclean C."/>
            <person name="Major J."/>
            <person name="Manning J."/>
            <person name="Marabella R."/>
            <person name="Maru K."/>
            <person name="Matthews C."/>
            <person name="Mauceli E."/>
            <person name="Mccarthy M."/>
            <person name="Mcdonough S."/>
            <person name="Mcghee T."/>
            <person name="Meldrim J."/>
            <person name="Meneus L."/>
            <person name="Mesirov J."/>
            <person name="Mihalev A."/>
            <person name="Mihova T."/>
            <person name="Mikkelsen T."/>
            <person name="Mlenga V."/>
            <person name="Moru K."/>
            <person name="Mozes J."/>
            <person name="Mulrain L."/>
            <person name="Munson G."/>
            <person name="Naylor J."/>
            <person name="Newes C."/>
            <person name="Nguyen C."/>
            <person name="Nguyen N."/>
            <person name="Nguyen T."/>
            <person name="Nicol R."/>
            <person name="Nielsen C."/>
            <person name="Nizzari M."/>
            <person name="Norbu C."/>
            <person name="Norbu N."/>
            <person name="O'donnell P."/>
            <person name="Okoawo O."/>
            <person name="O'leary S."/>
            <person name="Omotosho B."/>
            <person name="O'neill K."/>
            <person name="Osman S."/>
            <person name="Parker S."/>
            <person name="Perrin D."/>
            <person name="Phunkhang P."/>
            <person name="Piqani B."/>
            <person name="Purcell S."/>
            <person name="Rachupka T."/>
            <person name="Ramasamy U."/>
            <person name="Rameau R."/>
            <person name="Ray V."/>
            <person name="Raymond C."/>
            <person name="Retta R."/>
            <person name="Richardson S."/>
            <person name="Rise C."/>
            <person name="Rodriguez J."/>
            <person name="Rogers J."/>
            <person name="Rogov P."/>
            <person name="Rutman M."/>
            <person name="Schupbach R."/>
            <person name="Seaman C."/>
            <person name="Settipalli S."/>
            <person name="Sharpe T."/>
            <person name="Sheridan J."/>
            <person name="Sherpa N."/>
            <person name="Shi J."/>
            <person name="Smirnov S."/>
            <person name="Smith C."/>
            <person name="Sougnez C."/>
            <person name="Spencer B."/>
            <person name="Stalker J."/>
            <person name="Stange-thomann N."/>
            <person name="Stavropoulos S."/>
            <person name="Stetson K."/>
            <person name="Stone C."/>
            <person name="Stone S."/>
            <person name="Stubbs M."/>
            <person name="Talamas J."/>
            <person name="Tchuinga P."/>
            <person name="Tenzing P."/>
            <person name="Tesfaye S."/>
            <person name="Theodore J."/>
            <person name="Thoulutsang Y."/>
            <person name="Topham K."/>
            <person name="Towey S."/>
            <person name="Tsamla T."/>
            <person name="Tsomo N."/>
            <person name="Vallee D."/>
            <person name="Vassiliev H."/>
            <person name="Venkataraman V."/>
            <person name="Vinson J."/>
            <person name="Vo A."/>
            <person name="Wade C."/>
            <person name="Wang S."/>
            <person name="Wangchuk T."/>
            <person name="Wangdi T."/>
            <person name="Whittaker C."/>
            <person name="Wilkinson J."/>
            <person name="Wu Y."/>
            <person name="Wyman D."/>
            <person name="Yadav S."/>
            <person name="Yang S."/>
            <person name="Yang X."/>
            <person name="Yeager S."/>
            <person name="Yee E."/>
            <person name="Young G."/>
            <person name="Zainoun J."/>
            <person name="Zembeck L."/>
            <person name="Zimmer A."/>
            <person name="Zody M."/>
            <person name="Lander E."/>
        </authorList>
    </citation>
    <scope>NUCLEOTIDE SEQUENCE [LARGE SCALE GENOMIC DNA]</scope>
</reference>